<sequence length="1107" mass="125171">MKRKRPDRGSQSAVKKPKLDQSHDERPSHSLLRKYYPELVTLRQYLASRLSKKRRRRLQLYGRDVTVLGDAAVSRLLDSIIIGTFAAVHAQDESLIEDDISIFTQQLSGSTAPPTPGGLKQHEIVDFAIWLLFRRQQGSTRPSHLLCQTYQRYLNANNHGVEPQIVPGIPGIYSSGTNDNANALRQHPWTAIPELLGGGADRILGDLLLDCGIFQPIAGSNNLSQLSGIPMCDLDLLSCPPVSSDAPKSSRPSNLAQVPAERNVRSVTSPSNIRFVRHRMLYARPALTSNGKVKFGLNQIHVFNRKRDLDDQEQTKHVMKYVFPRQFGLHNVFTSELDPKETAQACKDYTLREKEISHQKYVHSQRSKAKGIDASLKAQRLPPRLRGKTFELVHRMRKRHSRCAFSAILDHYCPVTRPQEAFEHDPFARATHPAQVSAFCRSAISKVFPPEIWGNSNVRHLHGSIDNFIKLRRYESLALHDILQGIKVTDVEWLSPPGIDATHKLSPSDYAKRKELMAELIYYLFDSFLVPLIRGHFHVTESTMQRNQLFYFRHDVWKEMSEPALNSLKLNMLEECNTTTVKTMLAKRSLGVSHVRLLPKEQGMRPIINLRRRVQKLQHGQIVLGRSINSALTPTFSALNYEKSADPALLGSALFSVDDMFPRLQAYREVLARRGLSGKPLYFAKVDVQACFDTIPQARLLQMARKIISADHYQIARYSRAKLAETITTISKPSWKFLTKATPGTSAFDFRREIERDTAEGRTRTVYVNGGNARQESRKAILSLLEEHIESNLIKVGNRFYRQKIGIPQGSIVSSLLCSCFYAELEREVLSFVGGNSILLRLIDDFLIISTDRGVAEKFVRTMHAGVPEYGVQIKAEKSRANFDVEVNGKRIMKVADVDFPYCGNAINTVTLDLSKDRERRRQANSADSITVEYSKLPGQTFYRKTLNALKLQMHAMLLSTTYNTIPTVVSNLHHCFLEVAQKSYYYIRSLPSGRQPAGQFIIRAVDDVIKLSCVLMRRSKLKGGKEASSFECCITAGQARWLACTAFDEVFQRRQTRYTTLLAWLQAQRTAATHNFSWTEAVMLSEAVARSAGSSRGTIFARSRTA</sequence>
<dbReference type="Gene3D" id="1.10.132.70">
    <property type="match status" value="1"/>
</dbReference>
<keyword evidence="5 13" id="KW-0808">Transferase</keyword>
<evidence type="ECO:0000256" key="4">
    <source>
        <dbReference type="ARBA" id="ARBA00022454"/>
    </source>
</evidence>
<evidence type="ECO:0000256" key="9">
    <source>
        <dbReference type="ARBA" id="ARBA00022895"/>
    </source>
</evidence>
<dbReference type="Proteomes" id="UP000215127">
    <property type="component" value="Chromosome 7"/>
</dbReference>
<dbReference type="PRINTS" id="PR01365">
    <property type="entry name" value="TELOMERASERT"/>
</dbReference>
<dbReference type="STRING" id="1276538.A0A1X7RXZ3"/>
<evidence type="ECO:0000256" key="7">
    <source>
        <dbReference type="ARBA" id="ARBA00022723"/>
    </source>
</evidence>
<dbReference type="PANTHER" id="PTHR12066">
    <property type="entry name" value="TELOMERASE REVERSE TRANSCRIPTASE"/>
    <property type="match status" value="1"/>
</dbReference>
<dbReference type="Pfam" id="PF00078">
    <property type="entry name" value="RVT_1"/>
    <property type="match status" value="1"/>
</dbReference>
<comment type="subcellular location">
    <subcellularLocation>
        <location evidence="13">Nucleus</location>
    </subcellularLocation>
    <subcellularLocation>
        <location evidence="13">Chromosome</location>
        <location evidence="13">Telomere</location>
    </subcellularLocation>
</comment>
<keyword evidence="17" id="KW-1185">Reference proteome</keyword>
<dbReference type="EC" id="2.7.7.49" evidence="2 13"/>
<dbReference type="EMBL" id="LT853698">
    <property type="protein sequence ID" value="SMQ52288.1"/>
    <property type="molecule type" value="Genomic_DNA"/>
</dbReference>
<evidence type="ECO:0000256" key="2">
    <source>
        <dbReference type="ARBA" id="ARBA00012493"/>
    </source>
</evidence>
<comment type="catalytic activity">
    <reaction evidence="12 13">
        <text>DNA(n) + a 2'-deoxyribonucleoside 5'-triphosphate = DNA(n+1) + diphosphate</text>
        <dbReference type="Rhea" id="RHEA:22508"/>
        <dbReference type="Rhea" id="RHEA-COMP:17339"/>
        <dbReference type="Rhea" id="RHEA-COMP:17340"/>
        <dbReference type="ChEBI" id="CHEBI:33019"/>
        <dbReference type="ChEBI" id="CHEBI:61560"/>
        <dbReference type="ChEBI" id="CHEBI:173112"/>
        <dbReference type="EC" id="2.7.7.49"/>
    </reaction>
</comment>
<comment type="function">
    <text evidence="13">Telomerase is a ribonucleoprotein enzyme essential for the replication of chromosome termini in most eukaryotes. It elongates telomeres. It is a reverse transcriptase that adds simple sequence repeats to chromosome ends by copying a template sequence within the RNA component of the enzyme.</text>
</comment>
<evidence type="ECO:0000256" key="1">
    <source>
        <dbReference type="ARBA" id="ARBA00008001"/>
    </source>
</evidence>
<feature type="compositionally biased region" description="Polar residues" evidence="14">
    <location>
        <begin position="246"/>
        <end position="256"/>
    </location>
</feature>
<keyword evidence="11 13" id="KW-0539">Nucleus</keyword>
<feature type="region of interest" description="Disordered" evidence="14">
    <location>
        <begin position="243"/>
        <end position="263"/>
    </location>
</feature>
<dbReference type="PROSITE" id="PS50878">
    <property type="entry name" value="RT_POL"/>
    <property type="match status" value="1"/>
</dbReference>
<keyword evidence="6 13" id="KW-0548">Nucleotidyltransferase</keyword>
<dbReference type="Pfam" id="PF21399">
    <property type="entry name" value="TERT_C"/>
    <property type="match status" value="1"/>
</dbReference>
<dbReference type="GO" id="GO:0000333">
    <property type="term" value="C:telomerase catalytic core complex"/>
    <property type="evidence" value="ECO:0007669"/>
    <property type="project" value="TreeGrafter"/>
</dbReference>
<dbReference type="GO" id="GO:0070034">
    <property type="term" value="F:telomerase RNA binding"/>
    <property type="evidence" value="ECO:0007669"/>
    <property type="project" value="TreeGrafter"/>
</dbReference>
<evidence type="ECO:0000256" key="14">
    <source>
        <dbReference type="SAM" id="MobiDB-lite"/>
    </source>
</evidence>
<feature type="domain" description="Reverse transcriptase" evidence="15">
    <location>
        <begin position="579"/>
        <end position="907"/>
    </location>
</feature>
<dbReference type="Gene3D" id="1.10.357.90">
    <property type="match status" value="1"/>
</dbReference>
<dbReference type="InterPro" id="IPR049139">
    <property type="entry name" value="TERT_C"/>
</dbReference>
<dbReference type="GO" id="GO:0000781">
    <property type="term" value="C:chromosome, telomeric region"/>
    <property type="evidence" value="ECO:0007669"/>
    <property type="project" value="UniProtKB-SubCell"/>
</dbReference>
<evidence type="ECO:0000256" key="13">
    <source>
        <dbReference type="RuleBase" id="RU365061"/>
    </source>
</evidence>
<keyword evidence="7 13" id="KW-0479">Metal-binding</keyword>
<evidence type="ECO:0000259" key="15">
    <source>
        <dbReference type="PROSITE" id="PS50878"/>
    </source>
</evidence>
<proteinExistence type="inferred from homology"/>
<name>A0A1X7RXZ3_ZYMT9</name>
<keyword evidence="4 13" id="KW-0158">Chromosome</keyword>
<evidence type="ECO:0000256" key="10">
    <source>
        <dbReference type="ARBA" id="ARBA00022918"/>
    </source>
</evidence>
<evidence type="ECO:0000313" key="17">
    <source>
        <dbReference type="Proteomes" id="UP000215127"/>
    </source>
</evidence>
<accession>A0A1X7RXZ3</accession>
<keyword evidence="10 13" id="KW-0695">RNA-directed DNA polymerase</keyword>
<dbReference type="GO" id="GO:0003720">
    <property type="term" value="F:telomerase activity"/>
    <property type="evidence" value="ECO:0007669"/>
    <property type="project" value="InterPro"/>
</dbReference>
<reference evidence="16 17" key="1">
    <citation type="submission" date="2016-06" db="EMBL/GenBank/DDBJ databases">
        <authorList>
            <person name="Kjaerup R.B."/>
            <person name="Dalgaard T.S."/>
            <person name="Juul-Madsen H.R."/>
        </authorList>
    </citation>
    <scope>NUCLEOTIDE SEQUENCE [LARGE SCALE GENOMIC DNA]</scope>
</reference>
<evidence type="ECO:0000256" key="6">
    <source>
        <dbReference type="ARBA" id="ARBA00022695"/>
    </source>
</evidence>
<dbReference type="PANTHER" id="PTHR12066:SF0">
    <property type="entry name" value="TELOMERASE REVERSE TRANSCRIPTASE"/>
    <property type="match status" value="1"/>
</dbReference>
<keyword evidence="8 13" id="KW-0460">Magnesium</keyword>
<dbReference type="GO" id="GO:0046872">
    <property type="term" value="F:metal ion binding"/>
    <property type="evidence" value="ECO:0007669"/>
    <property type="project" value="UniProtKB-KW"/>
</dbReference>
<protein>
    <recommendedName>
        <fullName evidence="3 13">Telomerase reverse transcriptase</fullName>
        <ecNumber evidence="2 13">2.7.7.49</ecNumber>
    </recommendedName>
    <alternativeName>
        <fullName evidence="13">Telomerase catalytic subunit</fullName>
    </alternativeName>
</protein>
<evidence type="ECO:0000256" key="12">
    <source>
        <dbReference type="ARBA" id="ARBA00048173"/>
    </source>
</evidence>
<evidence type="ECO:0000256" key="8">
    <source>
        <dbReference type="ARBA" id="ARBA00022842"/>
    </source>
</evidence>
<keyword evidence="9 13" id="KW-0779">Telomere</keyword>
<dbReference type="GO" id="GO:0007004">
    <property type="term" value="P:telomere maintenance via telomerase"/>
    <property type="evidence" value="ECO:0007669"/>
    <property type="project" value="TreeGrafter"/>
</dbReference>
<evidence type="ECO:0000256" key="3">
    <source>
        <dbReference type="ARBA" id="ARBA00016182"/>
    </source>
</evidence>
<feature type="compositionally biased region" description="Basic and acidic residues" evidence="14">
    <location>
        <begin position="17"/>
        <end position="27"/>
    </location>
</feature>
<dbReference type="InterPro" id="IPR000477">
    <property type="entry name" value="RT_dom"/>
</dbReference>
<evidence type="ECO:0000256" key="11">
    <source>
        <dbReference type="ARBA" id="ARBA00023242"/>
    </source>
</evidence>
<dbReference type="GO" id="GO:0042162">
    <property type="term" value="F:telomeric DNA binding"/>
    <property type="evidence" value="ECO:0007669"/>
    <property type="project" value="TreeGrafter"/>
</dbReference>
<evidence type="ECO:0000313" key="16">
    <source>
        <dbReference type="EMBL" id="SMQ52288.1"/>
    </source>
</evidence>
<dbReference type="InterPro" id="IPR003545">
    <property type="entry name" value="Telomerase_RT"/>
</dbReference>
<dbReference type="InterPro" id="IPR021891">
    <property type="entry name" value="Telomerase_RBD"/>
</dbReference>
<evidence type="ECO:0000256" key="5">
    <source>
        <dbReference type="ARBA" id="ARBA00022679"/>
    </source>
</evidence>
<dbReference type="AlphaFoldDB" id="A0A1X7RXZ3"/>
<dbReference type="InterPro" id="IPR043502">
    <property type="entry name" value="DNA/RNA_pol_sf"/>
</dbReference>
<organism evidence="16 17">
    <name type="scientific">Zymoseptoria tritici (strain ST99CH_3D7)</name>
    <dbReference type="NCBI Taxonomy" id="1276538"/>
    <lineage>
        <taxon>Eukaryota</taxon>
        <taxon>Fungi</taxon>
        <taxon>Dikarya</taxon>
        <taxon>Ascomycota</taxon>
        <taxon>Pezizomycotina</taxon>
        <taxon>Dothideomycetes</taxon>
        <taxon>Dothideomycetidae</taxon>
        <taxon>Mycosphaerellales</taxon>
        <taxon>Mycosphaerellaceae</taxon>
        <taxon>Zymoseptoria</taxon>
    </lineage>
</organism>
<dbReference type="Gene3D" id="3.30.70.2630">
    <property type="match status" value="1"/>
</dbReference>
<dbReference type="SMART" id="SM00975">
    <property type="entry name" value="Telomerase_RBD"/>
    <property type="match status" value="1"/>
</dbReference>
<gene>
    <name evidence="16" type="ORF">ZT3D7_G7441</name>
</gene>
<comment type="similarity">
    <text evidence="1 13">Belongs to the reverse transcriptase family. Telomerase subfamily.</text>
</comment>
<dbReference type="SUPFAM" id="SSF56672">
    <property type="entry name" value="DNA/RNA polymerases"/>
    <property type="match status" value="1"/>
</dbReference>
<dbReference type="Pfam" id="PF12009">
    <property type="entry name" value="Telomerase_RBD"/>
    <property type="match status" value="1"/>
</dbReference>
<feature type="region of interest" description="Disordered" evidence="14">
    <location>
        <begin position="1"/>
        <end position="27"/>
    </location>
</feature>
<dbReference type="CDD" id="cd01648">
    <property type="entry name" value="TERT"/>
    <property type="match status" value="1"/>
</dbReference>